<evidence type="ECO:0000256" key="8">
    <source>
        <dbReference type="ARBA" id="ARBA00033408"/>
    </source>
</evidence>
<dbReference type="PANTHER" id="PTHR11059:SF0">
    <property type="entry name" value="DNA REPAIR PROTEIN RECN"/>
    <property type="match status" value="1"/>
</dbReference>
<evidence type="ECO:0000256" key="5">
    <source>
        <dbReference type="ARBA" id="ARBA00022763"/>
    </source>
</evidence>
<dbReference type="CDD" id="cd03241">
    <property type="entry name" value="ABC_RecN"/>
    <property type="match status" value="1"/>
</dbReference>
<accession>A0A6J6GY69</accession>
<dbReference type="Pfam" id="PF02463">
    <property type="entry name" value="SMC_N"/>
    <property type="match status" value="1"/>
</dbReference>
<dbReference type="InterPro" id="IPR027417">
    <property type="entry name" value="P-loop_NTPase"/>
</dbReference>
<dbReference type="InterPro" id="IPR004604">
    <property type="entry name" value="DNA_recomb/repair_RecN"/>
</dbReference>
<dbReference type="GO" id="GO:0006310">
    <property type="term" value="P:DNA recombination"/>
    <property type="evidence" value="ECO:0007669"/>
    <property type="project" value="InterPro"/>
</dbReference>
<dbReference type="GO" id="GO:0043590">
    <property type="term" value="C:bacterial nucleoid"/>
    <property type="evidence" value="ECO:0007669"/>
    <property type="project" value="TreeGrafter"/>
</dbReference>
<dbReference type="SUPFAM" id="SSF52540">
    <property type="entry name" value="P-loop containing nucleoside triphosphate hydrolases"/>
    <property type="match status" value="1"/>
</dbReference>
<keyword evidence="5" id="KW-0227">DNA damage</keyword>
<protein>
    <recommendedName>
        <fullName evidence="3">DNA repair protein RecN</fullName>
    </recommendedName>
    <alternativeName>
        <fullName evidence="8">Recombination protein N</fullName>
    </alternativeName>
</protein>
<evidence type="ECO:0000256" key="4">
    <source>
        <dbReference type="ARBA" id="ARBA00022741"/>
    </source>
</evidence>
<evidence type="ECO:0000256" key="6">
    <source>
        <dbReference type="ARBA" id="ARBA00022840"/>
    </source>
</evidence>
<dbReference type="PANTHER" id="PTHR11059">
    <property type="entry name" value="DNA REPAIR PROTEIN RECN"/>
    <property type="match status" value="1"/>
</dbReference>
<evidence type="ECO:0000313" key="10">
    <source>
        <dbReference type="EMBL" id="CAB4604014.1"/>
    </source>
</evidence>
<keyword evidence="6" id="KW-0067">ATP-binding</keyword>
<dbReference type="AlphaFoldDB" id="A0A6J6GY69"/>
<evidence type="ECO:0000259" key="9">
    <source>
        <dbReference type="Pfam" id="PF02463"/>
    </source>
</evidence>
<keyword evidence="7" id="KW-0234">DNA repair</keyword>
<dbReference type="GO" id="GO:0009432">
    <property type="term" value="P:SOS response"/>
    <property type="evidence" value="ECO:0007669"/>
    <property type="project" value="TreeGrafter"/>
</dbReference>
<sequence>MNTLIRKYGPTLDDVINLRESASDRLLELDSSSDLIEALTLQVEHEHEAMTAAAEKLSAARKSAAVKLADQVTAELAALAMSGSTLVVDVAQSPEFGSFGKDLVSIQLSSYPGADPRPLGKGASGGELSRIMLAIEVVLAQTEQAPTFIFDEVDAGVGGAAAIEVGRRLAMLAKQAQVIVVTHLAQVAAFANQHLRVLKNSTDEFTATDVVALNTEDRVNELARMLSGMPESDSGRTHAAELLEKAHAEFA</sequence>
<dbReference type="Gene3D" id="3.40.50.300">
    <property type="entry name" value="P-loop containing nucleotide triphosphate hydrolases"/>
    <property type="match status" value="1"/>
</dbReference>
<gene>
    <name evidence="10" type="ORF">UFOPK1857_00017</name>
</gene>
<evidence type="ECO:0000256" key="1">
    <source>
        <dbReference type="ARBA" id="ARBA00003618"/>
    </source>
</evidence>
<dbReference type="InterPro" id="IPR003395">
    <property type="entry name" value="RecF/RecN/SMC_N"/>
</dbReference>
<dbReference type="EMBL" id="CAEZUU010000001">
    <property type="protein sequence ID" value="CAB4604014.1"/>
    <property type="molecule type" value="Genomic_DNA"/>
</dbReference>
<dbReference type="GO" id="GO:0006281">
    <property type="term" value="P:DNA repair"/>
    <property type="evidence" value="ECO:0007669"/>
    <property type="project" value="UniProtKB-KW"/>
</dbReference>
<keyword evidence="4" id="KW-0547">Nucleotide-binding</keyword>
<reference evidence="10" key="1">
    <citation type="submission" date="2020-05" db="EMBL/GenBank/DDBJ databases">
        <authorList>
            <person name="Chiriac C."/>
            <person name="Salcher M."/>
            <person name="Ghai R."/>
            <person name="Kavagutti S V."/>
        </authorList>
    </citation>
    <scope>NUCLEOTIDE SEQUENCE</scope>
</reference>
<dbReference type="GO" id="GO:0005524">
    <property type="term" value="F:ATP binding"/>
    <property type="evidence" value="ECO:0007669"/>
    <property type="project" value="UniProtKB-KW"/>
</dbReference>
<comment type="similarity">
    <text evidence="2">Belongs to the RecN family.</text>
</comment>
<name>A0A6J6GY69_9ZZZZ</name>
<proteinExistence type="inferred from homology"/>
<feature type="domain" description="RecF/RecN/SMC N-terminal" evidence="9">
    <location>
        <begin position="124"/>
        <end position="200"/>
    </location>
</feature>
<evidence type="ECO:0000256" key="3">
    <source>
        <dbReference type="ARBA" id="ARBA00021315"/>
    </source>
</evidence>
<evidence type="ECO:0000256" key="7">
    <source>
        <dbReference type="ARBA" id="ARBA00023204"/>
    </source>
</evidence>
<evidence type="ECO:0000256" key="2">
    <source>
        <dbReference type="ARBA" id="ARBA00009441"/>
    </source>
</evidence>
<organism evidence="10">
    <name type="scientific">freshwater metagenome</name>
    <dbReference type="NCBI Taxonomy" id="449393"/>
    <lineage>
        <taxon>unclassified sequences</taxon>
        <taxon>metagenomes</taxon>
        <taxon>ecological metagenomes</taxon>
    </lineage>
</organism>
<comment type="function">
    <text evidence="1">May be involved in recombinational repair of damaged DNA.</text>
</comment>